<comment type="caution">
    <text evidence="6">The sequence shown here is derived from an EMBL/GenBank/DDBJ whole genome shotgun (WGS) entry which is preliminary data.</text>
</comment>
<dbReference type="Pfam" id="PF07833">
    <property type="entry name" value="Cu_amine_oxidN1"/>
    <property type="match status" value="1"/>
</dbReference>
<dbReference type="PANTHER" id="PTHR13833">
    <property type="match status" value="1"/>
</dbReference>
<dbReference type="EMBL" id="JBBPCC010000001">
    <property type="protein sequence ID" value="MEK8126322.1"/>
    <property type="molecule type" value="Genomic_DNA"/>
</dbReference>
<feature type="repeat" description="NHL" evidence="2">
    <location>
        <begin position="128"/>
        <end position="158"/>
    </location>
</feature>
<accession>A0ABU9DBU8</accession>
<feature type="chain" id="PRO_5045373756" evidence="4">
    <location>
        <begin position="27"/>
        <end position="535"/>
    </location>
</feature>
<evidence type="ECO:0000313" key="7">
    <source>
        <dbReference type="Proteomes" id="UP001469365"/>
    </source>
</evidence>
<keyword evidence="1" id="KW-0677">Repeat</keyword>
<protein>
    <submittedName>
        <fullName evidence="6">Stalk domain-containing protein</fullName>
    </submittedName>
</protein>
<gene>
    <name evidence="6" type="ORF">WMW72_00175</name>
</gene>
<dbReference type="Gene3D" id="2.120.10.30">
    <property type="entry name" value="TolB, C-terminal domain"/>
    <property type="match status" value="4"/>
</dbReference>
<evidence type="ECO:0000256" key="3">
    <source>
        <dbReference type="SAM" id="MobiDB-lite"/>
    </source>
</evidence>
<dbReference type="RefSeq" id="WP_341413381.1">
    <property type="nucleotide sequence ID" value="NZ_JBBPCC010000001.1"/>
</dbReference>
<dbReference type="InterPro" id="IPR001258">
    <property type="entry name" value="NHL_repeat"/>
</dbReference>
<dbReference type="Proteomes" id="UP001469365">
    <property type="component" value="Unassembled WGS sequence"/>
</dbReference>
<feature type="region of interest" description="Disordered" evidence="3">
    <location>
        <begin position="351"/>
        <end position="371"/>
    </location>
</feature>
<feature type="domain" description="Copper amine oxidase-like N-terminal" evidence="5">
    <location>
        <begin position="415"/>
        <end position="525"/>
    </location>
</feature>
<organism evidence="6 7">
    <name type="scientific">Paenibacillus filicis</name>
    <dbReference type="NCBI Taxonomy" id="669464"/>
    <lineage>
        <taxon>Bacteria</taxon>
        <taxon>Bacillati</taxon>
        <taxon>Bacillota</taxon>
        <taxon>Bacilli</taxon>
        <taxon>Bacillales</taxon>
        <taxon>Paenibacillaceae</taxon>
        <taxon>Paenibacillus</taxon>
    </lineage>
</organism>
<dbReference type="PROSITE" id="PS51125">
    <property type="entry name" value="NHL"/>
    <property type="match status" value="2"/>
</dbReference>
<name>A0ABU9DBU8_9BACL</name>
<sequence length="535" mass="55585">MNKAIQIIAGSLLASVLAGGSMGASAAGFAADGLRGENNQLLLQVTTQAGSGDTGSRDGALLYANFRAPSSLVVRPDGTIIVSDSRNHEIRKVTNDQVSVLAGTFYQKDAKGMPVGALNDGGADTALFSDPHGMAADATGNLYVADTGNHAIRKVSTTGQVTTIAGDGITGSVDGRGAKARFHSPMDVAVAGDGTIYVADTLNHVIRSISPGGDVKTLNARSERYVEVTKGQAAGAGDYADGPLASAKFNEPSGLALDAKGNLYVSDSGNQRIRYIDLAAQTVSTVAGTGKAGRFTDLYVPGGYADGASSSAAFNFPLGLTVTAEGGVVIADSQNHSIRYLLDGQVSTLAGASGQRPGEQDGTEAGAGFQRPSDVAVLPDGSLLVADSYNNKIRSIQPYRLPAGITADDTVKVALNAKRIDFEAAPEINNGRTMVPVRAVTEALGYEVEFEPGTRAVKLSKDGVAIELYIDRTGVKRFEAGKEAAVQPTDTAPYIKQDITYVPVRFFAEQIGLDVQWDAATRTAILRTPHSSGKR</sequence>
<keyword evidence="4" id="KW-0732">Signal</keyword>
<reference evidence="6 7" key="1">
    <citation type="submission" date="2024-04" db="EMBL/GenBank/DDBJ databases">
        <title>draft genome sequnece of Paenibacillus filicis.</title>
        <authorList>
            <person name="Kim D.-U."/>
        </authorList>
    </citation>
    <scope>NUCLEOTIDE SEQUENCE [LARGE SCALE GENOMIC DNA]</scope>
    <source>
        <strain evidence="6 7">KACC14197</strain>
    </source>
</reference>
<dbReference type="InterPro" id="IPR036582">
    <property type="entry name" value="Mao_N_sf"/>
</dbReference>
<evidence type="ECO:0000313" key="6">
    <source>
        <dbReference type="EMBL" id="MEK8126322.1"/>
    </source>
</evidence>
<dbReference type="SUPFAM" id="SSF55383">
    <property type="entry name" value="Copper amine oxidase, domain N"/>
    <property type="match status" value="1"/>
</dbReference>
<dbReference type="Gene3D" id="3.30.457.10">
    <property type="entry name" value="Copper amine oxidase-like, N-terminal domain"/>
    <property type="match status" value="1"/>
</dbReference>
<keyword evidence="7" id="KW-1185">Reference proteome</keyword>
<dbReference type="InterPro" id="IPR012854">
    <property type="entry name" value="Cu_amine_oxidase-like_N"/>
</dbReference>
<dbReference type="InterPro" id="IPR011042">
    <property type="entry name" value="6-blade_b-propeller_TolB-like"/>
</dbReference>
<evidence type="ECO:0000256" key="1">
    <source>
        <dbReference type="ARBA" id="ARBA00022737"/>
    </source>
</evidence>
<feature type="repeat" description="NHL" evidence="2">
    <location>
        <begin position="249"/>
        <end position="273"/>
    </location>
</feature>
<dbReference type="PANTHER" id="PTHR13833:SF71">
    <property type="entry name" value="NHL DOMAIN-CONTAINING PROTEIN"/>
    <property type="match status" value="1"/>
</dbReference>
<evidence type="ECO:0000256" key="4">
    <source>
        <dbReference type="SAM" id="SignalP"/>
    </source>
</evidence>
<feature type="signal peptide" evidence="4">
    <location>
        <begin position="1"/>
        <end position="26"/>
    </location>
</feature>
<proteinExistence type="predicted"/>
<dbReference type="SUPFAM" id="SSF101898">
    <property type="entry name" value="NHL repeat"/>
    <property type="match status" value="1"/>
</dbReference>
<evidence type="ECO:0000259" key="5">
    <source>
        <dbReference type="Pfam" id="PF07833"/>
    </source>
</evidence>
<dbReference type="Pfam" id="PF01436">
    <property type="entry name" value="NHL"/>
    <property type="match status" value="4"/>
</dbReference>
<evidence type="ECO:0000256" key="2">
    <source>
        <dbReference type="PROSITE-ProRule" id="PRU00504"/>
    </source>
</evidence>